<dbReference type="PANTHER" id="PTHR11586">
    <property type="entry name" value="TRNA-AMINOACYLATION COFACTOR ARC1 FAMILY MEMBER"/>
    <property type="match status" value="1"/>
</dbReference>
<dbReference type="Proteomes" id="UP000748308">
    <property type="component" value="Unassembled WGS sequence"/>
</dbReference>
<proteinExistence type="predicted"/>
<dbReference type="InterPro" id="IPR002547">
    <property type="entry name" value="tRNA-bd_dom"/>
</dbReference>
<dbReference type="EMBL" id="VGIY01000003">
    <property type="protein sequence ID" value="MBM3316273.1"/>
    <property type="molecule type" value="Genomic_DNA"/>
</dbReference>
<dbReference type="InterPro" id="IPR051270">
    <property type="entry name" value="Tyrosine-tRNA_ligase_regulator"/>
</dbReference>
<comment type="caution">
    <text evidence="5">The sequence shown here is derived from an EMBL/GenBank/DDBJ whole genome shotgun (WGS) entry which is preliminary data.</text>
</comment>
<evidence type="ECO:0000313" key="6">
    <source>
        <dbReference type="Proteomes" id="UP000748308"/>
    </source>
</evidence>
<organism evidence="5 6">
    <name type="scientific">Eiseniibacteriota bacterium</name>
    <dbReference type="NCBI Taxonomy" id="2212470"/>
    <lineage>
        <taxon>Bacteria</taxon>
        <taxon>Candidatus Eiseniibacteriota</taxon>
    </lineage>
</organism>
<gene>
    <name evidence="5" type="ORF">FJY75_00330</name>
</gene>
<dbReference type="Gene3D" id="2.40.50.140">
    <property type="entry name" value="Nucleic acid-binding proteins"/>
    <property type="match status" value="1"/>
</dbReference>
<dbReference type="GO" id="GO:0016874">
    <property type="term" value="F:ligase activity"/>
    <property type="evidence" value="ECO:0007669"/>
    <property type="project" value="UniProtKB-KW"/>
</dbReference>
<keyword evidence="5" id="KW-0436">Ligase</keyword>
<protein>
    <submittedName>
        <fullName evidence="5">Methionine--tRNA ligase subunit beta</fullName>
    </submittedName>
</protein>
<evidence type="ECO:0000256" key="2">
    <source>
        <dbReference type="ARBA" id="ARBA00022884"/>
    </source>
</evidence>
<evidence type="ECO:0000256" key="3">
    <source>
        <dbReference type="PROSITE-ProRule" id="PRU00209"/>
    </source>
</evidence>
<accession>A0A937XAC6</accession>
<dbReference type="Pfam" id="PF01588">
    <property type="entry name" value="tRNA_bind"/>
    <property type="match status" value="1"/>
</dbReference>
<dbReference type="GO" id="GO:0000049">
    <property type="term" value="F:tRNA binding"/>
    <property type="evidence" value="ECO:0007669"/>
    <property type="project" value="UniProtKB-UniRule"/>
</dbReference>
<evidence type="ECO:0000259" key="4">
    <source>
        <dbReference type="PROSITE" id="PS50886"/>
    </source>
</evidence>
<keyword evidence="1 3" id="KW-0820">tRNA-binding</keyword>
<evidence type="ECO:0000256" key="1">
    <source>
        <dbReference type="ARBA" id="ARBA00022555"/>
    </source>
</evidence>
<dbReference type="AlphaFoldDB" id="A0A937XAC6"/>
<sequence length="122" mass="12797">MCTDDSAPGPGPGKPEVPYDAFAALDLRTATVVAARRHPQADKLLLLDVDLGALGRRQIVAGIARHYEAEPLVGRSIIVVANLRPVRLRGEESRGMLLAASAGESVVLLTTLEPLPPGSPVS</sequence>
<evidence type="ECO:0000313" key="5">
    <source>
        <dbReference type="EMBL" id="MBM3316273.1"/>
    </source>
</evidence>
<dbReference type="PANTHER" id="PTHR11586:SF37">
    <property type="entry name" value="TRNA-BINDING DOMAIN-CONTAINING PROTEIN"/>
    <property type="match status" value="1"/>
</dbReference>
<keyword evidence="2 3" id="KW-0694">RNA-binding</keyword>
<reference evidence="5" key="1">
    <citation type="submission" date="2019-03" db="EMBL/GenBank/DDBJ databases">
        <title>Lake Tanganyika Metagenome-Assembled Genomes (MAGs).</title>
        <authorList>
            <person name="Tran P."/>
        </authorList>
    </citation>
    <scope>NUCLEOTIDE SEQUENCE</scope>
    <source>
        <strain evidence="5">M_DeepCast_400m_m2_100</strain>
    </source>
</reference>
<dbReference type="InterPro" id="IPR012340">
    <property type="entry name" value="NA-bd_OB-fold"/>
</dbReference>
<dbReference type="PROSITE" id="PS50886">
    <property type="entry name" value="TRBD"/>
    <property type="match status" value="1"/>
</dbReference>
<name>A0A937XAC6_UNCEI</name>
<feature type="domain" description="TRNA-binding" evidence="4">
    <location>
        <begin position="21"/>
        <end position="122"/>
    </location>
</feature>
<dbReference type="SUPFAM" id="SSF50249">
    <property type="entry name" value="Nucleic acid-binding proteins"/>
    <property type="match status" value="1"/>
</dbReference>